<feature type="transmembrane region" description="Helical" evidence="6">
    <location>
        <begin position="12"/>
        <end position="31"/>
    </location>
</feature>
<evidence type="ECO:0000256" key="1">
    <source>
        <dbReference type="ARBA" id="ARBA00004141"/>
    </source>
</evidence>
<keyword evidence="2 6" id="KW-0813">Transport</keyword>
<dbReference type="GO" id="GO:0005886">
    <property type="term" value="C:plasma membrane"/>
    <property type="evidence" value="ECO:0007669"/>
    <property type="project" value="UniProtKB-SubCell"/>
</dbReference>
<evidence type="ECO:0000256" key="3">
    <source>
        <dbReference type="ARBA" id="ARBA00022692"/>
    </source>
</evidence>
<dbReference type="SUPFAM" id="SSF161098">
    <property type="entry name" value="MetI-like"/>
    <property type="match status" value="1"/>
</dbReference>
<reference evidence="8" key="1">
    <citation type="submission" date="2016-04" db="EMBL/GenBank/DDBJ databases">
        <authorList>
            <person name="Evans L.H."/>
            <person name="Alamgir A."/>
            <person name="Owens N."/>
            <person name="Weber N.D."/>
            <person name="Virtaneva K."/>
            <person name="Barbian K."/>
            <person name="Babar A."/>
            <person name="Rosenke K."/>
        </authorList>
    </citation>
    <scope>NUCLEOTIDE SEQUENCE</scope>
    <source>
        <strain evidence="8">Nono1</strain>
    </source>
</reference>
<accession>A0A1M4E1J3</accession>
<feature type="transmembrane region" description="Helical" evidence="6">
    <location>
        <begin position="159"/>
        <end position="186"/>
    </location>
</feature>
<organism evidence="8">
    <name type="scientific">Nonomuraea gerenzanensis</name>
    <dbReference type="NCBI Taxonomy" id="93944"/>
    <lineage>
        <taxon>Bacteria</taxon>
        <taxon>Bacillati</taxon>
        <taxon>Actinomycetota</taxon>
        <taxon>Actinomycetes</taxon>
        <taxon>Streptosporangiales</taxon>
        <taxon>Streptosporangiaceae</taxon>
        <taxon>Nonomuraea</taxon>
    </lineage>
</organism>
<feature type="domain" description="ABC transmembrane type-1" evidence="7">
    <location>
        <begin position="45"/>
        <end position="224"/>
    </location>
</feature>
<protein>
    <submittedName>
        <fullName evidence="8">Putative ABC transporter permease</fullName>
    </submittedName>
</protein>
<comment type="subcellular location">
    <subcellularLocation>
        <location evidence="6">Cell membrane</location>
        <topology evidence="6">Multi-pass membrane protein</topology>
    </subcellularLocation>
    <subcellularLocation>
        <location evidence="1">Membrane</location>
        <topology evidence="1">Multi-pass membrane protein</topology>
    </subcellularLocation>
</comment>
<evidence type="ECO:0000256" key="6">
    <source>
        <dbReference type="RuleBase" id="RU363032"/>
    </source>
</evidence>
<dbReference type="GO" id="GO:0031460">
    <property type="term" value="P:glycine betaine transport"/>
    <property type="evidence" value="ECO:0007669"/>
    <property type="project" value="TreeGrafter"/>
</dbReference>
<dbReference type="EMBL" id="LT559118">
    <property type="protein sequence ID" value="SBO92699.1"/>
    <property type="molecule type" value="Genomic_DNA"/>
</dbReference>
<feature type="transmembrane region" description="Helical" evidence="6">
    <location>
        <begin position="206"/>
        <end position="231"/>
    </location>
</feature>
<name>A0A1M4E1J3_9ACTN</name>
<dbReference type="InterPro" id="IPR051204">
    <property type="entry name" value="ABC_transp_perm/SBD"/>
</dbReference>
<dbReference type="GO" id="GO:0055085">
    <property type="term" value="P:transmembrane transport"/>
    <property type="evidence" value="ECO:0007669"/>
    <property type="project" value="InterPro"/>
</dbReference>
<dbReference type="PANTHER" id="PTHR30177">
    <property type="entry name" value="GLYCINE BETAINE/L-PROLINE TRANSPORT SYSTEM PERMEASE PROTEIN PROW"/>
    <property type="match status" value="1"/>
</dbReference>
<evidence type="ECO:0000256" key="5">
    <source>
        <dbReference type="ARBA" id="ARBA00023136"/>
    </source>
</evidence>
<dbReference type="PROSITE" id="PS50928">
    <property type="entry name" value="ABC_TM1"/>
    <property type="match status" value="1"/>
</dbReference>
<dbReference type="InterPro" id="IPR035906">
    <property type="entry name" value="MetI-like_sf"/>
</dbReference>
<dbReference type="AlphaFoldDB" id="A0A1M4E1J3"/>
<sequence length="244" mass="25363">MFTESKHGDQGDWCGVLGLTITVKFTGMNLWEYIEDRWDLIVFETVQHASMVAQCVLVATVLGVLVGVATYRRPRPSAFATAVAGVLFTIPSLAMLGLLIPPLGLGVAPSVTAIVLYALLPIIRNTVVGLRGVDPALVDAARGIGMSRHRSLTRVELSLAWPVILTGIRVATQLAMGIAAVAAYVSGPGLGEQIFSGLARLGGANAVNSTLTGTIGVAILALLFDGCFVLLGKLTTPGTGAVRG</sequence>
<dbReference type="PANTHER" id="PTHR30177:SF4">
    <property type="entry name" value="OSMOPROTECTANT IMPORT PERMEASE PROTEIN OSMW"/>
    <property type="match status" value="1"/>
</dbReference>
<keyword evidence="5 6" id="KW-0472">Membrane</keyword>
<keyword evidence="4 6" id="KW-1133">Transmembrane helix</keyword>
<evidence type="ECO:0000313" key="8">
    <source>
        <dbReference type="EMBL" id="SBO92699.1"/>
    </source>
</evidence>
<evidence type="ECO:0000256" key="2">
    <source>
        <dbReference type="ARBA" id="ARBA00022448"/>
    </source>
</evidence>
<feature type="transmembrane region" description="Helical" evidence="6">
    <location>
        <begin position="78"/>
        <end position="100"/>
    </location>
</feature>
<feature type="transmembrane region" description="Helical" evidence="6">
    <location>
        <begin position="106"/>
        <end position="123"/>
    </location>
</feature>
<comment type="similarity">
    <text evidence="6">Belongs to the binding-protein-dependent transport system permease family.</text>
</comment>
<evidence type="ECO:0000256" key="4">
    <source>
        <dbReference type="ARBA" id="ARBA00022989"/>
    </source>
</evidence>
<proteinExistence type="inferred from homology"/>
<feature type="transmembrane region" description="Helical" evidence="6">
    <location>
        <begin position="51"/>
        <end position="71"/>
    </location>
</feature>
<dbReference type="CDD" id="cd06261">
    <property type="entry name" value="TM_PBP2"/>
    <property type="match status" value="1"/>
</dbReference>
<dbReference type="Gene3D" id="1.10.3720.10">
    <property type="entry name" value="MetI-like"/>
    <property type="match status" value="1"/>
</dbReference>
<dbReference type="InterPro" id="IPR000515">
    <property type="entry name" value="MetI-like"/>
</dbReference>
<dbReference type="Pfam" id="PF00528">
    <property type="entry name" value="BPD_transp_1"/>
    <property type="match status" value="1"/>
</dbReference>
<gene>
    <name evidence="8" type="ORF">BN4615_P2213</name>
</gene>
<keyword evidence="3 6" id="KW-0812">Transmembrane</keyword>
<evidence type="ECO:0000259" key="7">
    <source>
        <dbReference type="PROSITE" id="PS50928"/>
    </source>
</evidence>